<comment type="cofactor">
    <cofactor evidence="2">
        <name>[4Fe-4S] cluster</name>
        <dbReference type="ChEBI" id="CHEBI:49883"/>
    </cofactor>
</comment>
<dbReference type="GO" id="GO:0022904">
    <property type="term" value="P:respiratory electron transport chain"/>
    <property type="evidence" value="ECO:0007669"/>
    <property type="project" value="TreeGrafter"/>
</dbReference>
<keyword evidence="12" id="KW-0003">3Fe-4S</keyword>
<keyword evidence="5" id="KW-0004">4Fe-4S</keyword>
<dbReference type="FunFam" id="3.10.20.30:FF:000018">
    <property type="entry name" value="Succinate dehydrogenase iron-sulfur subunit"/>
    <property type="match status" value="1"/>
</dbReference>
<evidence type="ECO:0000256" key="2">
    <source>
        <dbReference type="ARBA" id="ARBA00001966"/>
    </source>
</evidence>
<dbReference type="SUPFAM" id="SSF46548">
    <property type="entry name" value="alpha-helical ferredoxin"/>
    <property type="match status" value="1"/>
</dbReference>
<evidence type="ECO:0000256" key="12">
    <source>
        <dbReference type="ARBA" id="ARBA00023291"/>
    </source>
</evidence>
<dbReference type="InterPro" id="IPR009051">
    <property type="entry name" value="Helical_ferredxn"/>
</dbReference>
<dbReference type="PROSITE" id="PS00198">
    <property type="entry name" value="4FE4S_FER_1"/>
    <property type="match status" value="1"/>
</dbReference>
<dbReference type="InterPro" id="IPR036010">
    <property type="entry name" value="2Fe-2S_ferredoxin-like_sf"/>
</dbReference>
<evidence type="ECO:0000259" key="14">
    <source>
        <dbReference type="PROSITE" id="PS51379"/>
    </source>
</evidence>
<dbReference type="InterPro" id="IPR025192">
    <property type="entry name" value="Succ_DH/fum_Rdtase_N"/>
</dbReference>
<dbReference type="PROSITE" id="PS51379">
    <property type="entry name" value="4FE4S_FER_2"/>
    <property type="match status" value="1"/>
</dbReference>
<evidence type="ECO:0000256" key="5">
    <source>
        <dbReference type="ARBA" id="ARBA00022485"/>
    </source>
</evidence>
<evidence type="ECO:0000256" key="6">
    <source>
        <dbReference type="ARBA" id="ARBA00022532"/>
    </source>
</evidence>
<dbReference type="GO" id="GO:0008177">
    <property type="term" value="F:succinate dehydrogenase (quinone) activity"/>
    <property type="evidence" value="ECO:0007669"/>
    <property type="project" value="UniProtKB-EC"/>
</dbReference>
<protein>
    <recommendedName>
        <fullName evidence="4">succinate dehydrogenase</fullName>
        <ecNumber evidence="4">1.3.5.1</ecNumber>
    </recommendedName>
</protein>
<evidence type="ECO:0000256" key="7">
    <source>
        <dbReference type="ARBA" id="ARBA00022714"/>
    </source>
</evidence>
<name>A0A7R6SYZ1_9BACT</name>
<dbReference type="Gene3D" id="1.10.1060.10">
    <property type="entry name" value="Alpha-helical ferredoxin"/>
    <property type="match status" value="1"/>
</dbReference>
<evidence type="ECO:0000313" key="15">
    <source>
        <dbReference type="EMBL" id="BBB33299.1"/>
    </source>
</evidence>
<evidence type="ECO:0000256" key="9">
    <source>
        <dbReference type="ARBA" id="ARBA00023002"/>
    </source>
</evidence>
<dbReference type="GO" id="GO:0009055">
    <property type="term" value="F:electron transfer activity"/>
    <property type="evidence" value="ECO:0007669"/>
    <property type="project" value="InterPro"/>
</dbReference>
<keyword evidence="9" id="KW-0560">Oxidoreductase</keyword>
<dbReference type="GO" id="GO:0046872">
    <property type="term" value="F:metal ion binding"/>
    <property type="evidence" value="ECO:0007669"/>
    <property type="project" value="UniProtKB-KW"/>
</dbReference>
<dbReference type="InterPro" id="IPR012675">
    <property type="entry name" value="Beta-grasp_dom_sf"/>
</dbReference>
<dbReference type="AlphaFoldDB" id="A0A7R6SYZ1"/>
<organism evidence="15 16">
    <name type="scientific">Thermotomaculum hydrothermale</name>
    <dbReference type="NCBI Taxonomy" id="981385"/>
    <lineage>
        <taxon>Bacteria</taxon>
        <taxon>Pseudomonadati</taxon>
        <taxon>Acidobacteriota</taxon>
        <taxon>Holophagae</taxon>
        <taxon>Thermotomaculales</taxon>
        <taxon>Thermotomaculaceae</taxon>
        <taxon>Thermotomaculum</taxon>
    </lineage>
</organism>
<keyword evidence="6" id="KW-0816">Tricarboxylic acid cycle</keyword>
<dbReference type="Pfam" id="PF13085">
    <property type="entry name" value="Fer2_3"/>
    <property type="match status" value="1"/>
</dbReference>
<keyword evidence="7" id="KW-0001">2Fe-2S</keyword>
<dbReference type="GO" id="GO:0051539">
    <property type="term" value="F:4 iron, 4 sulfur cluster binding"/>
    <property type="evidence" value="ECO:0007669"/>
    <property type="project" value="UniProtKB-KW"/>
</dbReference>
<dbReference type="InterPro" id="IPR050573">
    <property type="entry name" value="SDH/FRD_Iron-Sulfur"/>
</dbReference>
<comment type="cofactor">
    <cofactor evidence="13">
        <name>[2Fe-2S] cluster</name>
        <dbReference type="ChEBI" id="CHEBI:190135"/>
    </cofactor>
</comment>
<comment type="cofactor">
    <cofactor evidence="1">
        <name>[3Fe-4S] cluster</name>
        <dbReference type="ChEBI" id="CHEBI:21137"/>
    </cofactor>
</comment>
<sequence length="248" mass="27798">MADTVRLRIKRQLSPDSSPFWEEFEVPMTHGMNVIACLVEIQKNPVTKDGKKTTPVAWECSCLEEVCGACTMIINGRVRQACSALVKDLEQPIVLEPMTKFPVVRDLVVDRQKMFDNLMKVKAWVPIDGTHNMGPGPKIPEPERAIHYELSKCMTCGCCLEVCPQFNEKSDFMGAQIISQVRLFNFHPSGASLKEDRLHVLMGKGGIHECGNAQNCVEVCPKEIPLTHSIGEVGRQVTLQALKDWFMK</sequence>
<feature type="domain" description="4Fe-4S ferredoxin-type" evidence="14">
    <location>
        <begin position="144"/>
        <end position="165"/>
    </location>
</feature>
<keyword evidence="16" id="KW-1185">Reference proteome</keyword>
<proteinExistence type="inferred from homology"/>
<dbReference type="Pfam" id="PF13183">
    <property type="entry name" value="Fer4_8"/>
    <property type="match status" value="1"/>
</dbReference>
<evidence type="ECO:0000256" key="10">
    <source>
        <dbReference type="ARBA" id="ARBA00023004"/>
    </source>
</evidence>
<evidence type="ECO:0000313" key="16">
    <source>
        <dbReference type="Proteomes" id="UP000595564"/>
    </source>
</evidence>
<dbReference type="SUPFAM" id="SSF54292">
    <property type="entry name" value="2Fe-2S ferredoxin-like"/>
    <property type="match status" value="1"/>
</dbReference>
<evidence type="ECO:0000256" key="4">
    <source>
        <dbReference type="ARBA" id="ARBA00012792"/>
    </source>
</evidence>
<dbReference type="PANTHER" id="PTHR11921">
    <property type="entry name" value="SUCCINATE DEHYDROGENASE IRON-SULFUR PROTEIN"/>
    <property type="match status" value="1"/>
</dbReference>
<dbReference type="InterPro" id="IPR017896">
    <property type="entry name" value="4Fe4S_Fe-S-bd"/>
</dbReference>
<keyword evidence="11" id="KW-0411">Iron-sulfur</keyword>
<evidence type="ECO:0000256" key="11">
    <source>
        <dbReference type="ARBA" id="ARBA00023014"/>
    </source>
</evidence>
<dbReference type="KEGG" id="thyd:TTHT_1841"/>
<dbReference type="GO" id="GO:0051537">
    <property type="term" value="F:2 iron, 2 sulfur cluster binding"/>
    <property type="evidence" value="ECO:0007669"/>
    <property type="project" value="UniProtKB-KW"/>
</dbReference>
<evidence type="ECO:0000256" key="13">
    <source>
        <dbReference type="ARBA" id="ARBA00034078"/>
    </source>
</evidence>
<dbReference type="PANTHER" id="PTHR11921:SF29">
    <property type="entry name" value="SUCCINATE DEHYDROGENASE [UBIQUINONE] IRON-SULFUR SUBUNIT, MITOCHONDRIAL"/>
    <property type="match status" value="1"/>
</dbReference>
<gene>
    <name evidence="15" type="primary">sdhB</name>
    <name evidence="15" type="ORF">TTHT_1841</name>
</gene>
<accession>A0A7R6SYZ1</accession>
<dbReference type="NCBIfam" id="TIGR00384">
    <property type="entry name" value="dhsB"/>
    <property type="match status" value="1"/>
</dbReference>
<dbReference type="GO" id="GO:0051538">
    <property type="term" value="F:3 iron, 4 sulfur cluster binding"/>
    <property type="evidence" value="ECO:0007669"/>
    <property type="project" value="UniProtKB-KW"/>
</dbReference>
<dbReference type="Proteomes" id="UP000595564">
    <property type="component" value="Chromosome"/>
</dbReference>
<dbReference type="Gene3D" id="3.10.20.30">
    <property type="match status" value="1"/>
</dbReference>
<dbReference type="InterPro" id="IPR017900">
    <property type="entry name" value="4Fe4S_Fe_S_CS"/>
</dbReference>
<evidence type="ECO:0000256" key="3">
    <source>
        <dbReference type="ARBA" id="ARBA00009433"/>
    </source>
</evidence>
<reference evidence="15 16" key="1">
    <citation type="journal article" date="2012" name="Extremophiles">
        <title>Thermotomaculum hydrothermale gen. nov., sp. nov., a novel heterotrophic thermophile within the phylum Acidobacteria from a deep-sea hydrothermal vent chimney in the Southern Okinawa Trough.</title>
        <authorList>
            <person name="Izumi H."/>
            <person name="Nunoura T."/>
            <person name="Miyazaki M."/>
            <person name="Mino S."/>
            <person name="Toki T."/>
            <person name="Takai K."/>
            <person name="Sako Y."/>
            <person name="Sawabe T."/>
            <person name="Nakagawa S."/>
        </authorList>
    </citation>
    <scope>NUCLEOTIDE SEQUENCE [LARGE SCALE GENOMIC DNA]</scope>
    <source>
        <strain evidence="15 16">AC55</strain>
    </source>
</reference>
<evidence type="ECO:0000256" key="8">
    <source>
        <dbReference type="ARBA" id="ARBA00022723"/>
    </source>
</evidence>
<evidence type="ECO:0000256" key="1">
    <source>
        <dbReference type="ARBA" id="ARBA00001927"/>
    </source>
</evidence>
<dbReference type="InterPro" id="IPR004489">
    <property type="entry name" value="Succ_DH/fum_Rdtase_Fe-S"/>
</dbReference>
<comment type="similarity">
    <text evidence="3">Belongs to the succinate dehydrogenase/fumarate reductase iron-sulfur protein family.</text>
</comment>
<keyword evidence="10" id="KW-0408">Iron</keyword>
<dbReference type="NCBIfam" id="NF006391">
    <property type="entry name" value="PRK08640.1"/>
    <property type="match status" value="1"/>
</dbReference>
<dbReference type="RefSeq" id="WP_201327605.1">
    <property type="nucleotide sequence ID" value="NZ_AP017470.1"/>
</dbReference>
<dbReference type="GO" id="GO:0006099">
    <property type="term" value="P:tricarboxylic acid cycle"/>
    <property type="evidence" value="ECO:0007669"/>
    <property type="project" value="UniProtKB-KW"/>
</dbReference>
<dbReference type="FunFam" id="1.10.1060.10:FF:000005">
    <property type="entry name" value="Succinate dehydrogenase iron-sulfur subunit"/>
    <property type="match status" value="1"/>
</dbReference>
<keyword evidence="8" id="KW-0479">Metal-binding</keyword>
<dbReference type="EC" id="1.3.5.1" evidence="4"/>
<dbReference type="EMBL" id="AP017470">
    <property type="protein sequence ID" value="BBB33299.1"/>
    <property type="molecule type" value="Genomic_DNA"/>
</dbReference>